<accession>A0ABS4SF33</accession>
<gene>
    <name evidence="1" type="ORF">J2851_000762</name>
</gene>
<organism evidence="1 2">
    <name type="scientific">Azospirillum rugosum</name>
    <dbReference type="NCBI Taxonomy" id="416170"/>
    <lineage>
        <taxon>Bacteria</taxon>
        <taxon>Pseudomonadati</taxon>
        <taxon>Pseudomonadota</taxon>
        <taxon>Alphaproteobacteria</taxon>
        <taxon>Rhodospirillales</taxon>
        <taxon>Azospirillaceae</taxon>
        <taxon>Azospirillum</taxon>
    </lineage>
</organism>
<protein>
    <recommendedName>
        <fullName evidence="3">DUF2336 domain-containing protein</fullName>
    </recommendedName>
</protein>
<evidence type="ECO:0008006" key="3">
    <source>
        <dbReference type="Google" id="ProtNLM"/>
    </source>
</evidence>
<proteinExistence type="predicted"/>
<reference evidence="1 2" key="1">
    <citation type="submission" date="2021-03" db="EMBL/GenBank/DDBJ databases">
        <title>Genomic Encyclopedia of Type Strains, Phase III (KMG-III): the genomes of soil and plant-associated and newly described type strains.</title>
        <authorList>
            <person name="Whitman W."/>
        </authorList>
    </citation>
    <scope>NUCLEOTIDE SEQUENCE [LARGE SCALE GENOMIC DNA]</scope>
    <source>
        <strain evidence="1 2">IMMIB AFH-6</strain>
    </source>
</reference>
<keyword evidence="2" id="KW-1185">Reference proteome</keyword>
<evidence type="ECO:0000313" key="1">
    <source>
        <dbReference type="EMBL" id="MBP2291020.1"/>
    </source>
</evidence>
<dbReference type="EMBL" id="JAGINP010000002">
    <property type="protein sequence ID" value="MBP2291020.1"/>
    <property type="molecule type" value="Genomic_DNA"/>
</dbReference>
<evidence type="ECO:0000313" key="2">
    <source>
        <dbReference type="Proteomes" id="UP000781958"/>
    </source>
</evidence>
<sequence length="171" mass="18538">MKRKTSNRRRLADALTNLSWSERLREIDGRLSDLFEEALSEAAIRDIQAGSNIRWLAPDDATLADVAHKLSDAARTTLTDALVLLGEPAGPVSSAAEAAICLMTSRPAIRNIAVRWINGNGLEALRRELIGLPGIALLMLAASYEKPTDDTDSLVRMAHRMVPGRAKGRAA</sequence>
<dbReference type="RefSeq" id="WP_209764222.1">
    <property type="nucleotide sequence ID" value="NZ_JAGINP010000002.1"/>
</dbReference>
<comment type="caution">
    <text evidence="1">The sequence shown here is derived from an EMBL/GenBank/DDBJ whole genome shotgun (WGS) entry which is preliminary data.</text>
</comment>
<name>A0ABS4SF33_9PROT</name>
<dbReference type="Proteomes" id="UP000781958">
    <property type="component" value="Unassembled WGS sequence"/>
</dbReference>